<evidence type="ECO:0000313" key="2">
    <source>
        <dbReference type="Proteomes" id="UP001237642"/>
    </source>
</evidence>
<dbReference type="AlphaFoldDB" id="A0AAD8GZ18"/>
<gene>
    <name evidence="1" type="ORF">POM88_049923</name>
</gene>
<accession>A0AAD8GZ18</accession>
<organism evidence="1 2">
    <name type="scientific">Heracleum sosnowskyi</name>
    <dbReference type="NCBI Taxonomy" id="360622"/>
    <lineage>
        <taxon>Eukaryota</taxon>
        <taxon>Viridiplantae</taxon>
        <taxon>Streptophyta</taxon>
        <taxon>Embryophyta</taxon>
        <taxon>Tracheophyta</taxon>
        <taxon>Spermatophyta</taxon>
        <taxon>Magnoliopsida</taxon>
        <taxon>eudicotyledons</taxon>
        <taxon>Gunneridae</taxon>
        <taxon>Pentapetalae</taxon>
        <taxon>asterids</taxon>
        <taxon>campanulids</taxon>
        <taxon>Apiales</taxon>
        <taxon>Apiaceae</taxon>
        <taxon>Apioideae</taxon>
        <taxon>apioid superclade</taxon>
        <taxon>Tordylieae</taxon>
        <taxon>Tordyliinae</taxon>
        <taxon>Heracleum</taxon>
    </lineage>
</organism>
<reference evidence="1" key="1">
    <citation type="submission" date="2023-02" db="EMBL/GenBank/DDBJ databases">
        <title>Genome of toxic invasive species Heracleum sosnowskyi carries increased number of genes despite the absence of recent whole-genome duplications.</title>
        <authorList>
            <person name="Schelkunov M."/>
            <person name="Shtratnikova V."/>
            <person name="Makarenko M."/>
            <person name="Klepikova A."/>
            <person name="Omelchenko D."/>
            <person name="Novikova G."/>
            <person name="Obukhova E."/>
            <person name="Bogdanov V."/>
            <person name="Penin A."/>
            <person name="Logacheva M."/>
        </authorList>
    </citation>
    <scope>NUCLEOTIDE SEQUENCE</scope>
    <source>
        <strain evidence="1">Hsosn_3</strain>
        <tissue evidence="1">Leaf</tissue>
    </source>
</reference>
<protein>
    <submittedName>
        <fullName evidence="1">Uncharacterized protein</fullName>
    </submittedName>
</protein>
<name>A0AAD8GZ18_9APIA</name>
<proteinExistence type="predicted"/>
<comment type="caution">
    <text evidence="1">The sequence shown here is derived from an EMBL/GenBank/DDBJ whole genome shotgun (WGS) entry which is preliminary data.</text>
</comment>
<keyword evidence="2" id="KW-1185">Reference proteome</keyword>
<dbReference type="Proteomes" id="UP001237642">
    <property type="component" value="Unassembled WGS sequence"/>
</dbReference>
<sequence>MEDDEGGYNYGRYDYPRKKQELRQYLQQLTLMLPELGSAKILNLDLQAVQALSLISDFIINFSSPFHNLKYVKLPEECQESNISSSLRSYLLDGSPTATIVTSHHRHNVFPCI</sequence>
<reference evidence="1" key="2">
    <citation type="submission" date="2023-05" db="EMBL/GenBank/DDBJ databases">
        <authorList>
            <person name="Schelkunov M.I."/>
        </authorList>
    </citation>
    <scope>NUCLEOTIDE SEQUENCE</scope>
    <source>
        <strain evidence="1">Hsosn_3</strain>
        <tissue evidence="1">Leaf</tissue>
    </source>
</reference>
<dbReference type="EMBL" id="JAUIZM010000011">
    <property type="protein sequence ID" value="KAK1356667.1"/>
    <property type="molecule type" value="Genomic_DNA"/>
</dbReference>
<evidence type="ECO:0000313" key="1">
    <source>
        <dbReference type="EMBL" id="KAK1356667.1"/>
    </source>
</evidence>